<reference evidence="1 2" key="1">
    <citation type="submission" date="2015-12" db="EMBL/GenBank/DDBJ databases">
        <title>Draft genome sequence of Streptomyces silvensis ATCC 53525, a producer of novel hormone antagonists.</title>
        <authorList>
            <person name="Johnston C.W."/>
            <person name="Li Y."/>
            <person name="Magarvey N.A."/>
        </authorList>
    </citation>
    <scope>NUCLEOTIDE SEQUENCE [LARGE SCALE GENOMIC DNA]</scope>
    <source>
        <strain evidence="1 2">ATCC 53525</strain>
    </source>
</reference>
<protein>
    <recommendedName>
        <fullName evidence="3">Knr4/Smi1-like domain-containing protein</fullName>
    </recommendedName>
</protein>
<evidence type="ECO:0000313" key="2">
    <source>
        <dbReference type="Proteomes" id="UP000054804"/>
    </source>
</evidence>
<accession>A0A0W7WW21</accession>
<dbReference type="EMBL" id="LOCL01000058">
    <property type="protein sequence ID" value="KUF14695.1"/>
    <property type="molecule type" value="Genomic_DNA"/>
</dbReference>
<evidence type="ECO:0008006" key="3">
    <source>
        <dbReference type="Google" id="ProtNLM"/>
    </source>
</evidence>
<comment type="caution">
    <text evidence="1">The sequence shown here is derived from an EMBL/GenBank/DDBJ whole genome shotgun (WGS) entry which is preliminary data.</text>
</comment>
<name>A0A0W7WW21_9ACTN</name>
<organism evidence="1 2">
    <name type="scientific">Streptomyces silvensis</name>
    <dbReference type="NCBI Taxonomy" id="1765722"/>
    <lineage>
        <taxon>Bacteria</taxon>
        <taxon>Bacillati</taxon>
        <taxon>Actinomycetota</taxon>
        <taxon>Actinomycetes</taxon>
        <taxon>Kitasatosporales</taxon>
        <taxon>Streptomycetaceae</taxon>
        <taxon>Streptomyces</taxon>
    </lineage>
</organism>
<dbReference type="AlphaFoldDB" id="A0A0W7WW21"/>
<gene>
    <name evidence="1" type="ORF">AT728_29270</name>
</gene>
<evidence type="ECO:0000313" key="1">
    <source>
        <dbReference type="EMBL" id="KUF14695.1"/>
    </source>
</evidence>
<dbReference type="Proteomes" id="UP000054804">
    <property type="component" value="Unassembled WGS sequence"/>
</dbReference>
<keyword evidence="2" id="KW-1185">Reference proteome</keyword>
<dbReference type="STRING" id="1765722.AT728_29270"/>
<sequence>MTGHQDLELDIDWGVVQGQLGALLPGDFKRLCEAFGEGEFSAYLYVHSTRGGDRLDVVEELNDLRATLATMLNRERAYEPYHLFEPGRGGLIPWARAVEEGVEFFWLAGDDDPAEWPVLARKDPAEEWHSFAMGVPEFIYHMLTDADFSPFGITELFPEPSYEMY</sequence>
<dbReference type="InterPro" id="IPR037883">
    <property type="entry name" value="Knr4/Smi1-like_sf"/>
</dbReference>
<dbReference type="SUPFAM" id="SSF160631">
    <property type="entry name" value="SMI1/KNR4-like"/>
    <property type="match status" value="1"/>
</dbReference>
<proteinExistence type="predicted"/>